<dbReference type="AlphaFoldDB" id="A0A6C0I0L5"/>
<evidence type="ECO:0000313" key="4">
    <source>
        <dbReference type="EMBL" id="QHT85945.1"/>
    </source>
</evidence>
<dbReference type="InterPro" id="IPR002654">
    <property type="entry name" value="Glyco_trans_25"/>
</dbReference>
<protein>
    <recommendedName>
        <fullName evidence="3">Glycosyl transferase family 25 domain-containing protein</fullName>
    </recommendedName>
</protein>
<sequence>MTKKAENQKEKIIRKGKQEKIKNNKICIIYNYLYIMEINKYKSIAFITIFFIFIIFFYMLIEKEFFTNIETVNFYVITMGNEDRLQNIKNQIEKMNNNNDTYKVNIDKIDAVVGKNLDLDQLIKDGILTPKIYDKENSFNPKLENRKNEIGCCLSHYKTYETIANNNSKNSKYSVVFEDDFDVCDKFLYELDKIITDTINEKIDFDIIMLAIIGNSGEKIYSNIEKINCENSPCYYAHAYLINNKSIDKILDAMKYIDNIADVQIFQKHNEGKIKVLRLESSIVNQNSTYTTIRNN</sequence>
<keyword evidence="2" id="KW-1133">Transmembrane helix</keyword>
<evidence type="ECO:0000256" key="1">
    <source>
        <dbReference type="SAM" id="Coils"/>
    </source>
</evidence>
<feature type="transmembrane region" description="Helical" evidence="2">
    <location>
        <begin position="43"/>
        <end position="61"/>
    </location>
</feature>
<accession>A0A6C0I0L5</accession>
<evidence type="ECO:0000259" key="3">
    <source>
        <dbReference type="Pfam" id="PF01755"/>
    </source>
</evidence>
<proteinExistence type="predicted"/>
<organism evidence="4">
    <name type="scientific">viral metagenome</name>
    <dbReference type="NCBI Taxonomy" id="1070528"/>
    <lineage>
        <taxon>unclassified sequences</taxon>
        <taxon>metagenomes</taxon>
        <taxon>organismal metagenomes</taxon>
    </lineage>
</organism>
<feature type="domain" description="Glycosyl transferase family 25" evidence="3">
    <location>
        <begin position="73"/>
        <end position="257"/>
    </location>
</feature>
<dbReference type="Pfam" id="PF01755">
    <property type="entry name" value="Glyco_transf_25"/>
    <property type="match status" value="1"/>
</dbReference>
<keyword evidence="2" id="KW-0472">Membrane</keyword>
<keyword evidence="1" id="KW-0175">Coiled coil</keyword>
<evidence type="ECO:0000256" key="2">
    <source>
        <dbReference type="SAM" id="Phobius"/>
    </source>
</evidence>
<feature type="coiled-coil region" evidence="1">
    <location>
        <begin position="78"/>
        <end position="105"/>
    </location>
</feature>
<name>A0A6C0I0L5_9ZZZZ</name>
<dbReference type="EMBL" id="MN740054">
    <property type="protein sequence ID" value="QHT85945.1"/>
    <property type="molecule type" value="Genomic_DNA"/>
</dbReference>
<reference evidence="4" key="1">
    <citation type="journal article" date="2020" name="Nature">
        <title>Giant virus diversity and host interactions through global metagenomics.</title>
        <authorList>
            <person name="Schulz F."/>
            <person name="Roux S."/>
            <person name="Paez-Espino D."/>
            <person name="Jungbluth S."/>
            <person name="Walsh D.A."/>
            <person name="Denef V.J."/>
            <person name="McMahon K.D."/>
            <person name="Konstantinidis K.T."/>
            <person name="Eloe-Fadrosh E.A."/>
            <person name="Kyrpides N.C."/>
            <person name="Woyke T."/>
        </authorList>
    </citation>
    <scope>NUCLEOTIDE SEQUENCE</scope>
    <source>
        <strain evidence="4">GVMAG-M-3300023184-182</strain>
    </source>
</reference>
<keyword evidence="2" id="KW-0812">Transmembrane</keyword>